<dbReference type="Proteomes" id="UP000800094">
    <property type="component" value="Unassembled WGS sequence"/>
</dbReference>
<sequence length="156" mass="17014">MIGQEVIHSPPIYPSNNIMPASASAYTILSSKDNPCLFLCAFTDHARPAAILRSYSIGRAHVFPTDRPQQAPISQCGRVYPAALIITQSAAPLQFCNTIGQNTRGFPLYKYGILSRRDETMGASRFCLEIFVDMHAFRRRGGSESGETGTGTRVSG</sequence>
<accession>A0A6A6ISF6</accession>
<dbReference type="GeneID" id="54574005"/>
<keyword evidence="2" id="KW-1185">Reference proteome</keyword>
<dbReference type="AlphaFoldDB" id="A0A6A6ISF6"/>
<protein>
    <submittedName>
        <fullName evidence="1">Uncharacterized protein</fullName>
    </submittedName>
</protein>
<reference evidence="1" key="1">
    <citation type="journal article" date="2020" name="Stud. Mycol.">
        <title>101 Dothideomycetes genomes: a test case for predicting lifestyles and emergence of pathogens.</title>
        <authorList>
            <person name="Haridas S."/>
            <person name="Albert R."/>
            <person name="Binder M."/>
            <person name="Bloem J."/>
            <person name="Labutti K."/>
            <person name="Salamov A."/>
            <person name="Andreopoulos B."/>
            <person name="Baker S."/>
            <person name="Barry K."/>
            <person name="Bills G."/>
            <person name="Bluhm B."/>
            <person name="Cannon C."/>
            <person name="Castanera R."/>
            <person name="Culley D."/>
            <person name="Daum C."/>
            <person name="Ezra D."/>
            <person name="Gonzalez J."/>
            <person name="Henrissat B."/>
            <person name="Kuo A."/>
            <person name="Liang C."/>
            <person name="Lipzen A."/>
            <person name="Lutzoni F."/>
            <person name="Magnuson J."/>
            <person name="Mondo S."/>
            <person name="Nolan M."/>
            <person name="Ohm R."/>
            <person name="Pangilinan J."/>
            <person name="Park H.-J."/>
            <person name="Ramirez L."/>
            <person name="Alfaro M."/>
            <person name="Sun H."/>
            <person name="Tritt A."/>
            <person name="Yoshinaga Y."/>
            <person name="Zwiers L.-H."/>
            <person name="Turgeon B."/>
            <person name="Goodwin S."/>
            <person name="Spatafora J."/>
            <person name="Crous P."/>
            <person name="Grigoriev I."/>
        </authorList>
    </citation>
    <scope>NUCLEOTIDE SEQUENCE</scope>
    <source>
        <strain evidence="1">CBS 122368</strain>
    </source>
</reference>
<evidence type="ECO:0000313" key="1">
    <source>
        <dbReference type="EMBL" id="KAF2253028.1"/>
    </source>
</evidence>
<dbReference type="EMBL" id="ML987191">
    <property type="protein sequence ID" value="KAF2253028.1"/>
    <property type="molecule type" value="Genomic_DNA"/>
</dbReference>
<proteinExistence type="predicted"/>
<dbReference type="RefSeq" id="XP_033688032.1">
    <property type="nucleotide sequence ID" value="XM_033820675.1"/>
</dbReference>
<organism evidence="1 2">
    <name type="scientific">Trematosphaeria pertusa</name>
    <dbReference type="NCBI Taxonomy" id="390896"/>
    <lineage>
        <taxon>Eukaryota</taxon>
        <taxon>Fungi</taxon>
        <taxon>Dikarya</taxon>
        <taxon>Ascomycota</taxon>
        <taxon>Pezizomycotina</taxon>
        <taxon>Dothideomycetes</taxon>
        <taxon>Pleosporomycetidae</taxon>
        <taxon>Pleosporales</taxon>
        <taxon>Massarineae</taxon>
        <taxon>Trematosphaeriaceae</taxon>
        <taxon>Trematosphaeria</taxon>
    </lineage>
</organism>
<gene>
    <name evidence="1" type="ORF">BU26DRAFT_213494</name>
</gene>
<evidence type="ECO:0000313" key="2">
    <source>
        <dbReference type="Proteomes" id="UP000800094"/>
    </source>
</evidence>
<name>A0A6A6ISF6_9PLEO</name>